<accession>A0A7D6CFG3</accession>
<feature type="compositionally biased region" description="Basic and acidic residues" evidence="1">
    <location>
        <begin position="74"/>
        <end position="83"/>
    </location>
</feature>
<evidence type="ECO:0000256" key="1">
    <source>
        <dbReference type="SAM" id="MobiDB-lite"/>
    </source>
</evidence>
<name>A0A7D6CFG3_9ACTN</name>
<feature type="region of interest" description="Disordered" evidence="1">
    <location>
        <begin position="52"/>
        <end position="83"/>
    </location>
</feature>
<evidence type="ECO:0000313" key="2">
    <source>
        <dbReference type="EMBL" id="QLJ96571.1"/>
    </source>
</evidence>
<sequence length="83" mass="8866">MTDTLLWRLAYDVAEAHQPDGTGRCRSLLCGDQEAPCHVLVDAERAMRLARGDAATGPQLPATRPRPGVAARPDGTRTGREAA</sequence>
<dbReference type="EMBL" id="CP058905">
    <property type="protein sequence ID" value="QLJ96571.1"/>
    <property type="molecule type" value="Genomic_DNA"/>
</dbReference>
<organism evidence="2">
    <name type="scientific">Micromonospora carbonacea</name>
    <dbReference type="NCBI Taxonomy" id="47853"/>
    <lineage>
        <taxon>Bacteria</taxon>
        <taxon>Bacillati</taxon>
        <taxon>Actinomycetota</taxon>
        <taxon>Actinomycetes</taxon>
        <taxon>Micromonosporales</taxon>
        <taxon>Micromonosporaceae</taxon>
        <taxon>Micromonospora</taxon>
    </lineage>
</organism>
<gene>
    <name evidence="2" type="ORF">HZU44_16680</name>
</gene>
<dbReference type="AlphaFoldDB" id="A0A7D6CFG3"/>
<proteinExistence type="predicted"/>
<reference evidence="2" key="1">
    <citation type="submission" date="2020-08" db="EMBL/GenBank/DDBJ databases">
        <title>A bifunctional nitrone conjugated secondary metabolite targeting the ribosome.</title>
        <authorList>
            <person name="Limbrick E.M."/>
            <person name="Graf M."/>
            <person name="Derewacz D.K."/>
            <person name="Nguyen F."/>
            <person name="Spraggins J.M."/>
            <person name="Wieland M."/>
            <person name="Ynigez-Gutierrez A.E."/>
            <person name="Reisman B.J."/>
            <person name="Zinshteyn B."/>
            <person name="McCulloch K."/>
            <person name="Iverson T.M."/>
            <person name="Green R."/>
            <person name="Wilson D.N."/>
            <person name="Bachmann B.O."/>
        </authorList>
    </citation>
    <scope>NUCLEOTIDE SEQUENCE</scope>
    <source>
        <strain evidence="2">Africana</strain>
    </source>
</reference>
<protein>
    <submittedName>
        <fullName evidence="2">Uncharacterized protein</fullName>
    </submittedName>
</protein>